<dbReference type="EMBL" id="KN840521">
    <property type="protein sequence ID" value="KIP06310.1"/>
    <property type="molecule type" value="Genomic_DNA"/>
</dbReference>
<feature type="compositionally biased region" description="Basic residues" evidence="2">
    <location>
        <begin position="622"/>
        <end position="631"/>
    </location>
</feature>
<dbReference type="Proteomes" id="UP000053257">
    <property type="component" value="Unassembled WGS sequence"/>
</dbReference>
<gene>
    <name evidence="3" type="ORF">PHLGIDRAFT_465615</name>
</gene>
<dbReference type="OrthoDB" id="3038408at2759"/>
<protein>
    <submittedName>
        <fullName evidence="3">Uncharacterized protein</fullName>
    </submittedName>
</protein>
<proteinExistence type="predicted"/>
<feature type="compositionally biased region" description="Low complexity" evidence="2">
    <location>
        <begin position="669"/>
        <end position="688"/>
    </location>
</feature>
<feature type="coiled-coil region" evidence="1">
    <location>
        <begin position="558"/>
        <end position="592"/>
    </location>
</feature>
<feature type="compositionally biased region" description="Low complexity" evidence="2">
    <location>
        <begin position="178"/>
        <end position="192"/>
    </location>
</feature>
<keyword evidence="1" id="KW-0175">Coiled coil</keyword>
<feature type="compositionally biased region" description="Low complexity" evidence="2">
    <location>
        <begin position="802"/>
        <end position="817"/>
    </location>
</feature>
<feature type="compositionally biased region" description="Low complexity" evidence="2">
    <location>
        <begin position="701"/>
        <end position="731"/>
    </location>
</feature>
<name>A0A0C3S9M4_PHLG1</name>
<feature type="region of interest" description="Disordered" evidence="2">
    <location>
        <begin position="610"/>
        <end position="771"/>
    </location>
</feature>
<feature type="compositionally biased region" description="Low complexity" evidence="2">
    <location>
        <begin position="294"/>
        <end position="309"/>
    </location>
</feature>
<reference evidence="3 4" key="1">
    <citation type="journal article" date="2014" name="PLoS Genet.">
        <title>Analysis of the Phlebiopsis gigantea genome, transcriptome and secretome provides insight into its pioneer colonization strategies of wood.</title>
        <authorList>
            <person name="Hori C."/>
            <person name="Ishida T."/>
            <person name="Igarashi K."/>
            <person name="Samejima M."/>
            <person name="Suzuki H."/>
            <person name="Master E."/>
            <person name="Ferreira P."/>
            <person name="Ruiz-Duenas F.J."/>
            <person name="Held B."/>
            <person name="Canessa P."/>
            <person name="Larrondo L.F."/>
            <person name="Schmoll M."/>
            <person name="Druzhinina I.S."/>
            <person name="Kubicek C.P."/>
            <person name="Gaskell J.A."/>
            <person name="Kersten P."/>
            <person name="St John F."/>
            <person name="Glasner J."/>
            <person name="Sabat G."/>
            <person name="Splinter BonDurant S."/>
            <person name="Syed K."/>
            <person name="Yadav J."/>
            <person name="Mgbeahuruike A.C."/>
            <person name="Kovalchuk A."/>
            <person name="Asiegbu F.O."/>
            <person name="Lackner G."/>
            <person name="Hoffmeister D."/>
            <person name="Rencoret J."/>
            <person name="Gutierrez A."/>
            <person name="Sun H."/>
            <person name="Lindquist E."/>
            <person name="Barry K."/>
            <person name="Riley R."/>
            <person name="Grigoriev I.V."/>
            <person name="Henrissat B."/>
            <person name="Kues U."/>
            <person name="Berka R.M."/>
            <person name="Martinez A.T."/>
            <person name="Covert S.F."/>
            <person name="Blanchette R.A."/>
            <person name="Cullen D."/>
        </authorList>
    </citation>
    <scope>NUCLEOTIDE SEQUENCE [LARGE SCALE GENOMIC DNA]</scope>
    <source>
        <strain evidence="3 4">11061_1 CR5-6</strain>
    </source>
</reference>
<dbReference type="AlphaFoldDB" id="A0A0C3S9M4"/>
<evidence type="ECO:0000313" key="3">
    <source>
        <dbReference type="EMBL" id="KIP06310.1"/>
    </source>
</evidence>
<organism evidence="3 4">
    <name type="scientific">Phlebiopsis gigantea (strain 11061_1 CR5-6)</name>
    <name type="common">White-rot fungus</name>
    <name type="synonym">Peniophora gigantea</name>
    <dbReference type="NCBI Taxonomy" id="745531"/>
    <lineage>
        <taxon>Eukaryota</taxon>
        <taxon>Fungi</taxon>
        <taxon>Dikarya</taxon>
        <taxon>Basidiomycota</taxon>
        <taxon>Agaricomycotina</taxon>
        <taxon>Agaricomycetes</taxon>
        <taxon>Polyporales</taxon>
        <taxon>Phanerochaetaceae</taxon>
        <taxon>Phlebiopsis</taxon>
    </lineage>
</organism>
<evidence type="ECO:0000256" key="1">
    <source>
        <dbReference type="SAM" id="Coils"/>
    </source>
</evidence>
<accession>A0A0C3S9M4</accession>
<evidence type="ECO:0000256" key="2">
    <source>
        <dbReference type="SAM" id="MobiDB-lite"/>
    </source>
</evidence>
<keyword evidence="4" id="KW-1185">Reference proteome</keyword>
<feature type="compositionally biased region" description="Polar residues" evidence="2">
    <location>
        <begin position="310"/>
        <end position="320"/>
    </location>
</feature>
<feature type="compositionally biased region" description="Pro residues" evidence="2">
    <location>
        <begin position="689"/>
        <end position="700"/>
    </location>
</feature>
<dbReference type="STRING" id="745531.A0A0C3S9M4"/>
<sequence length="916" mass="99819">MSSRRKRTTSTTAAPVKVVNAPKPAPLQAKPAASFTSKSAAPAQPKLTPPPPAKPTPSARLRQEWKTFEGWLRVRHAEKDKRIGEKLKEVMSTKTKSRFGRPVATNEADIGAFEDRLNQEFADQARAEWLKRVAATGLSEEDWTDITAEEMAAVEAAFVPQERAIHLVTPDPPPPVPTQATSSKTTAGSKSANVRNPYAATVEDEPTPPGAWEMPSKSAVPARGMTGRTRSETPILTRVIPTPHGSVVDSQKANGGMPTPDSLWGMHMNKQSAPAEPEPTESLWEMHALKTHSADGSQSSDSRWSSYQSTPPTSAPTSKFPTPELLWEINRGNSPRQPPTPAQPAAFPLTNKLREKLMAEAVDPFPPQVDPEPDDIWEPQTKTGKKNGASFQRPASVKPPPSAPPVSRTPAPANNPVPPKAPTPSKPGAPSKLSMSVSDSLWNTPATLGHPSLHTMVSELPTPVSSTYTGNYNYISPVFFEMEDDGFPRQDDPLPESAVEETIRRFHATAAEMDIELRRNLLSGTLDESELEQLLDSHITTMEHNARKVLEEWNGAREAVLEERRIEEQRRVEEQRRKVLEEQRKRQAEAKKLVGKKKGKWSLPIIEDVAEEPPIAEPPVSGKRKPVKKGAAKTQPNIMEESFRAKAATPALEQEEENTDDLWQPTPKAPAQAAAAKSMFSFFGKSSPTPAPGTPVPTPWPQTQAPPTRAPTSKPSVSKNSFAPASKASKPAPDRGMTPWELMQAYKQETAPVQQETDPWGEENTDESEEGMSWTQMAMDTARGGVASAWDTTLAAVGGKRPGTTAPRPATSTAPGRENLWGGGDMFARSESRVPWGEEPSSADPRFSTWKPPRREEPATSGDGSTAKKMADLAFQNLFDVAGDGEDPDDMMNAMSMYTKAMATSTRKRGGSNAHR</sequence>
<feature type="compositionally biased region" description="Pro residues" evidence="2">
    <location>
        <begin position="413"/>
        <end position="427"/>
    </location>
</feature>
<feature type="compositionally biased region" description="Acidic residues" evidence="2">
    <location>
        <begin position="759"/>
        <end position="770"/>
    </location>
</feature>
<feature type="region of interest" description="Disordered" evidence="2">
    <location>
        <begin position="269"/>
        <end position="437"/>
    </location>
</feature>
<feature type="region of interest" description="Disordered" evidence="2">
    <location>
        <begin position="796"/>
        <end position="869"/>
    </location>
</feature>
<feature type="region of interest" description="Disordered" evidence="2">
    <location>
        <begin position="166"/>
        <end position="228"/>
    </location>
</feature>
<evidence type="ECO:0000313" key="4">
    <source>
        <dbReference type="Proteomes" id="UP000053257"/>
    </source>
</evidence>
<feature type="region of interest" description="Disordered" evidence="2">
    <location>
        <begin position="1"/>
        <end position="61"/>
    </location>
</feature>
<dbReference type="HOGENOM" id="CLU_318875_0_0_1"/>
<feature type="compositionally biased region" description="Low complexity" evidence="2">
    <location>
        <begin position="9"/>
        <end position="33"/>
    </location>
</feature>